<dbReference type="SUPFAM" id="SSF47226">
    <property type="entry name" value="Histidine-containing phosphotransfer domain, HPT domain"/>
    <property type="match status" value="1"/>
</dbReference>
<protein>
    <submittedName>
        <fullName evidence="3">Hpt domain-containing protein</fullName>
    </submittedName>
</protein>
<evidence type="ECO:0000256" key="1">
    <source>
        <dbReference type="PROSITE-ProRule" id="PRU00110"/>
    </source>
</evidence>
<sequence>MSVEQIRQHLASQYHLTESQIAEMLPRFLETLCSHMDDVEEALKNNDYKRLGEAGHKIKGAFLNLGLEENAKKAFVLEKIGKEVDTESDCGQLAAELRAAVDSLLA</sequence>
<dbReference type="InterPro" id="IPR036641">
    <property type="entry name" value="HPT_dom_sf"/>
</dbReference>
<dbReference type="STRING" id="91360.SAMN05660330_01558"/>
<keyword evidence="4" id="KW-1185">Reference proteome</keyword>
<feature type="modified residue" description="Phosphohistidine" evidence="1">
    <location>
        <position position="56"/>
    </location>
</feature>
<organism evidence="3 4">
    <name type="scientific">Desulforhopalus singaporensis</name>
    <dbReference type="NCBI Taxonomy" id="91360"/>
    <lineage>
        <taxon>Bacteria</taxon>
        <taxon>Pseudomonadati</taxon>
        <taxon>Thermodesulfobacteriota</taxon>
        <taxon>Desulfobulbia</taxon>
        <taxon>Desulfobulbales</taxon>
        <taxon>Desulfocapsaceae</taxon>
        <taxon>Desulforhopalus</taxon>
    </lineage>
</organism>
<dbReference type="Gene3D" id="1.20.120.160">
    <property type="entry name" value="HPT domain"/>
    <property type="match status" value="1"/>
</dbReference>
<reference evidence="3 4" key="1">
    <citation type="submission" date="2016-10" db="EMBL/GenBank/DDBJ databases">
        <authorList>
            <person name="de Groot N.N."/>
        </authorList>
    </citation>
    <scope>NUCLEOTIDE SEQUENCE [LARGE SCALE GENOMIC DNA]</scope>
    <source>
        <strain evidence="3 4">DSM 12130</strain>
    </source>
</reference>
<keyword evidence="1" id="KW-0597">Phosphoprotein</keyword>
<feature type="domain" description="HPt" evidence="2">
    <location>
        <begin position="17"/>
        <end position="106"/>
    </location>
</feature>
<proteinExistence type="predicted"/>
<gene>
    <name evidence="3" type="ORF">SAMN05660330_01558</name>
</gene>
<name>A0A1H0P333_9BACT</name>
<evidence type="ECO:0000313" key="3">
    <source>
        <dbReference type="EMBL" id="SDO99373.1"/>
    </source>
</evidence>
<evidence type="ECO:0000313" key="4">
    <source>
        <dbReference type="Proteomes" id="UP000199073"/>
    </source>
</evidence>
<dbReference type="AlphaFoldDB" id="A0A1H0P333"/>
<dbReference type="EMBL" id="FNJI01000008">
    <property type="protein sequence ID" value="SDO99373.1"/>
    <property type="molecule type" value="Genomic_DNA"/>
</dbReference>
<dbReference type="Proteomes" id="UP000199073">
    <property type="component" value="Unassembled WGS sequence"/>
</dbReference>
<dbReference type="PROSITE" id="PS50894">
    <property type="entry name" value="HPT"/>
    <property type="match status" value="1"/>
</dbReference>
<dbReference type="RefSeq" id="WP_092221496.1">
    <property type="nucleotide sequence ID" value="NZ_FNJI01000008.1"/>
</dbReference>
<dbReference type="GO" id="GO:0000160">
    <property type="term" value="P:phosphorelay signal transduction system"/>
    <property type="evidence" value="ECO:0007669"/>
    <property type="project" value="InterPro"/>
</dbReference>
<dbReference type="InterPro" id="IPR008207">
    <property type="entry name" value="Sig_transdc_His_kin_Hpt_dom"/>
</dbReference>
<accession>A0A1H0P333</accession>
<dbReference type="Pfam" id="PF01627">
    <property type="entry name" value="Hpt"/>
    <property type="match status" value="1"/>
</dbReference>
<dbReference type="OrthoDB" id="5432494at2"/>
<dbReference type="GO" id="GO:0004672">
    <property type="term" value="F:protein kinase activity"/>
    <property type="evidence" value="ECO:0007669"/>
    <property type="project" value="UniProtKB-ARBA"/>
</dbReference>
<evidence type="ECO:0000259" key="2">
    <source>
        <dbReference type="PROSITE" id="PS50894"/>
    </source>
</evidence>